<dbReference type="AlphaFoldDB" id="A0A1J1LQA6"/>
<dbReference type="RefSeq" id="WP_072720922.1">
    <property type="nucleotide sequence ID" value="NZ_LN889812.1"/>
</dbReference>
<dbReference type="EMBL" id="CZDF01000171">
    <property type="protein sequence ID" value="CUR34422.1"/>
    <property type="molecule type" value="Genomic_DNA"/>
</dbReference>
<sequence length="234" mass="25871">MCKSNKSYTEFNLTGTIKNVWIKEDKPKLMTLQTPVGLLLIKLSKAARMMGISNLAPGQEVRVKGQKKQDFKTGKIKLKAEQILPAFPPLSTLTPVFYDESKKTASEDLVFSSPLGVQSSNTSNILYSPIQKDCETSEICPSVIPGEPVQQPAVKPAKILICQKSDCRKRGGDAICTLLQQELAQRGLEDQVIIQKTGCLKKCKAGPNLVMLPDKTRYSKVEPEKIPALIEQHF</sequence>
<name>A0A1J1LQA6_9CYAN</name>
<proteinExistence type="predicted"/>
<gene>
    <name evidence="1" type="ORF">PL9214640429</name>
</gene>
<dbReference type="CDD" id="cd02980">
    <property type="entry name" value="TRX_Fd_family"/>
    <property type="match status" value="1"/>
</dbReference>
<dbReference type="Proteomes" id="UP000184315">
    <property type="component" value="Unassembled WGS sequence"/>
</dbReference>
<protein>
    <recommendedName>
        <fullName evidence="3">(2Fe-2S) ferredoxin domain-containing protein</fullName>
    </recommendedName>
</protein>
<evidence type="ECO:0000313" key="1">
    <source>
        <dbReference type="EMBL" id="CUR34422.1"/>
    </source>
</evidence>
<dbReference type="InterPro" id="IPR036249">
    <property type="entry name" value="Thioredoxin-like_sf"/>
</dbReference>
<accession>A0A1J1LQA6</accession>
<reference evidence="2" key="1">
    <citation type="submission" date="2015-10" db="EMBL/GenBank/DDBJ databases">
        <authorList>
            <person name="Regsiter A."/>
            <person name="william w."/>
        </authorList>
    </citation>
    <scope>NUCLEOTIDE SEQUENCE [LARGE SCALE GENOMIC DNA]</scope>
</reference>
<keyword evidence="2" id="KW-1185">Reference proteome</keyword>
<organism evidence="1 2">
    <name type="scientific">Planktothrix tepida PCC 9214</name>
    <dbReference type="NCBI Taxonomy" id="671072"/>
    <lineage>
        <taxon>Bacteria</taxon>
        <taxon>Bacillati</taxon>
        <taxon>Cyanobacteriota</taxon>
        <taxon>Cyanophyceae</taxon>
        <taxon>Oscillatoriophycideae</taxon>
        <taxon>Oscillatoriales</taxon>
        <taxon>Microcoleaceae</taxon>
        <taxon>Planktothrix</taxon>
    </lineage>
</organism>
<evidence type="ECO:0008006" key="3">
    <source>
        <dbReference type="Google" id="ProtNLM"/>
    </source>
</evidence>
<dbReference type="Pfam" id="PF01257">
    <property type="entry name" value="2Fe-2S_thioredx"/>
    <property type="match status" value="1"/>
</dbReference>
<dbReference type="Gene3D" id="3.40.30.10">
    <property type="entry name" value="Glutaredoxin"/>
    <property type="match status" value="1"/>
</dbReference>
<evidence type="ECO:0000313" key="2">
    <source>
        <dbReference type="Proteomes" id="UP000184315"/>
    </source>
</evidence>
<dbReference type="STRING" id="671072.PL9214640429"/>
<dbReference type="SUPFAM" id="SSF52833">
    <property type="entry name" value="Thioredoxin-like"/>
    <property type="match status" value="1"/>
</dbReference>